<comment type="catalytic activity">
    <reaction evidence="10 11 13">
        <text>L-threonyl-[protein] + FAD = FMN-L-threonyl-[protein] + AMP + H(+)</text>
        <dbReference type="Rhea" id="RHEA:36847"/>
        <dbReference type="Rhea" id="RHEA-COMP:11060"/>
        <dbReference type="Rhea" id="RHEA-COMP:11061"/>
        <dbReference type="ChEBI" id="CHEBI:15378"/>
        <dbReference type="ChEBI" id="CHEBI:30013"/>
        <dbReference type="ChEBI" id="CHEBI:57692"/>
        <dbReference type="ChEBI" id="CHEBI:74257"/>
        <dbReference type="ChEBI" id="CHEBI:456215"/>
        <dbReference type="EC" id="2.7.1.180"/>
    </reaction>
</comment>
<dbReference type="GO" id="GO:0016740">
    <property type="term" value="F:transferase activity"/>
    <property type="evidence" value="ECO:0007669"/>
    <property type="project" value="UniProtKB-UniRule"/>
</dbReference>
<evidence type="ECO:0000256" key="2">
    <source>
        <dbReference type="ARBA" id="ARBA00011955"/>
    </source>
</evidence>
<evidence type="ECO:0000256" key="3">
    <source>
        <dbReference type="ARBA" id="ARBA00016337"/>
    </source>
</evidence>
<evidence type="ECO:0000256" key="7">
    <source>
        <dbReference type="ARBA" id="ARBA00022827"/>
    </source>
</evidence>
<keyword evidence="6 11" id="KW-0479">Metal-binding</keyword>
<keyword evidence="7 11" id="KW-0274">FAD</keyword>
<dbReference type="GO" id="GO:0005886">
    <property type="term" value="C:plasma membrane"/>
    <property type="evidence" value="ECO:0007669"/>
    <property type="project" value="UniProtKB-SubCell"/>
</dbReference>
<feature type="binding site" evidence="12">
    <location>
        <position position="178"/>
    </location>
    <ligand>
        <name>Mg(2+)</name>
        <dbReference type="ChEBI" id="CHEBI:18420"/>
    </ligand>
</feature>
<evidence type="ECO:0000256" key="12">
    <source>
        <dbReference type="PIRSR" id="PIRSR006268-2"/>
    </source>
</evidence>
<protein>
    <recommendedName>
        <fullName evidence="3 11">FAD:protein FMN transferase</fullName>
        <ecNumber evidence="2 11">2.7.1.180</ecNumber>
    </recommendedName>
    <alternativeName>
        <fullName evidence="9 11">Flavin transferase</fullName>
    </alternativeName>
</protein>
<keyword evidence="13" id="KW-0449">Lipoprotein</keyword>
<gene>
    <name evidence="14" type="ORF">THMIRHAT_04950</name>
</gene>
<evidence type="ECO:0000256" key="8">
    <source>
        <dbReference type="ARBA" id="ARBA00022842"/>
    </source>
</evidence>
<keyword evidence="13" id="KW-0472">Membrane</keyword>
<dbReference type="InterPro" id="IPR024932">
    <property type="entry name" value="ApbE"/>
</dbReference>
<dbReference type="SUPFAM" id="SSF143631">
    <property type="entry name" value="ApbE-like"/>
    <property type="match status" value="1"/>
</dbReference>
<keyword evidence="8 11" id="KW-0460">Magnesium</keyword>
<dbReference type="PROSITE" id="PS51257">
    <property type="entry name" value="PROKAR_LIPOPROTEIN"/>
    <property type="match status" value="1"/>
</dbReference>
<organism evidence="14 15">
    <name type="scientific">Thiosulfativibrio zosterae</name>
    <dbReference type="NCBI Taxonomy" id="2675053"/>
    <lineage>
        <taxon>Bacteria</taxon>
        <taxon>Pseudomonadati</taxon>
        <taxon>Pseudomonadota</taxon>
        <taxon>Gammaproteobacteria</taxon>
        <taxon>Thiotrichales</taxon>
        <taxon>Piscirickettsiaceae</taxon>
        <taxon>Thiosulfativibrio</taxon>
    </lineage>
</organism>
<feature type="binding site" evidence="12">
    <location>
        <position position="290"/>
    </location>
    <ligand>
        <name>Mg(2+)</name>
        <dbReference type="ChEBI" id="CHEBI:18420"/>
    </ligand>
</feature>
<comment type="function">
    <text evidence="13">Flavin transferase that catalyzes the transfer of the FMN moiety of FAD and its covalent binding to the hydroxyl group of a threonine residue in a target flavoprotein.</text>
</comment>
<dbReference type="EC" id="2.7.1.180" evidence="2 11"/>
<dbReference type="PANTHER" id="PTHR30040:SF2">
    <property type="entry name" value="FAD:PROTEIN FMN TRANSFERASE"/>
    <property type="match status" value="1"/>
</dbReference>
<comment type="cofactor">
    <cofactor evidence="12">
        <name>Mg(2+)</name>
        <dbReference type="ChEBI" id="CHEBI:18420"/>
    </cofactor>
    <cofactor evidence="12">
        <name>Mn(2+)</name>
        <dbReference type="ChEBI" id="CHEBI:29035"/>
    </cofactor>
    <text evidence="12">Magnesium. Can also use manganese.</text>
</comment>
<name>A0A6F8PKX1_9GAMM</name>
<dbReference type="PANTHER" id="PTHR30040">
    <property type="entry name" value="THIAMINE BIOSYNTHESIS LIPOPROTEIN APBE"/>
    <property type="match status" value="1"/>
</dbReference>
<feature type="signal peptide" evidence="13">
    <location>
        <begin position="1"/>
        <end position="24"/>
    </location>
</feature>
<evidence type="ECO:0000256" key="10">
    <source>
        <dbReference type="ARBA" id="ARBA00048540"/>
    </source>
</evidence>
<evidence type="ECO:0000256" key="5">
    <source>
        <dbReference type="ARBA" id="ARBA00022679"/>
    </source>
</evidence>
<evidence type="ECO:0000313" key="14">
    <source>
        <dbReference type="EMBL" id="BBP42749.1"/>
    </source>
</evidence>
<accession>A0A6F8PKX1</accession>
<comment type="similarity">
    <text evidence="1 11 13">Belongs to the ApbE family.</text>
</comment>
<dbReference type="PIRSF" id="PIRSF006268">
    <property type="entry name" value="ApbE"/>
    <property type="match status" value="1"/>
</dbReference>
<keyword evidence="4 11" id="KW-0285">Flavoprotein</keyword>
<feature type="chain" id="PRO_5026376631" description="FAD:protein FMN transferase" evidence="13">
    <location>
        <begin position="25"/>
        <end position="337"/>
    </location>
</feature>
<dbReference type="Gene3D" id="3.10.520.10">
    <property type="entry name" value="ApbE-like domains"/>
    <property type="match status" value="1"/>
</dbReference>
<evidence type="ECO:0000256" key="1">
    <source>
        <dbReference type="ARBA" id="ARBA00008282"/>
    </source>
</evidence>
<dbReference type="InterPro" id="IPR003374">
    <property type="entry name" value="ApbE-like_sf"/>
</dbReference>
<comment type="subcellular location">
    <subcellularLocation>
        <location evidence="13">Cell inner membrane</location>
        <topology evidence="13">Lipid-anchor</topology>
        <orientation evidence="13">Periplasmic side</orientation>
    </subcellularLocation>
</comment>
<evidence type="ECO:0000256" key="13">
    <source>
        <dbReference type="RuleBase" id="RU363002"/>
    </source>
</evidence>
<dbReference type="EMBL" id="AP021888">
    <property type="protein sequence ID" value="BBP42749.1"/>
    <property type="molecule type" value="Genomic_DNA"/>
</dbReference>
<dbReference type="GO" id="GO:0046872">
    <property type="term" value="F:metal ion binding"/>
    <property type="evidence" value="ECO:0007669"/>
    <property type="project" value="UniProtKB-UniRule"/>
</dbReference>
<dbReference type="Pfam" id="PF02424">
    <property type="entry name" value="ApbE"/>
    <property type="match status" value="1"/>
</dbReference>
<reference evidence="15" key="1">
    <citation type="submission" date="2019-11" db="EMBL/GenBank/DDBJ databases">
        <title>Isolation and characterization of two novel species in the genus Thiomicrorhabdus.</title>
        <authorList>
            <person name="Mochizuki J."/>
            <person name="Kojima H."/>
            <person name="Fukui M."/>
        </authorList>
    </citation>
    <scope>NUCLEOTIDE SEQUENCE [LARGE SCALE GENOMIC DNA]</scope>
    <source>
        <strain evidence="15">AkT22</strain>
    </source>
</reference>
<evidence type="ECO:0000256" key="11">
    <source>
        <dbReference type="PIRNR" id="PIRNR006268"/>
    </source>
</evidence>
<keyword evidence="15" id="KW-1185">Reference proteome</keyword>
<feature type="binding site" evidence="12">
    <location>
        <position position="294"/>
    </location>
    <ligand>
        <name>Mg(2+)</name>
        <dbReference type="ChEBI" id="CHEBI:18420"/>
    </ligand>
</feature>
<sequence length="337" mass="36912">MRFIAQLALLSGLLLLLGCSPSTPQPIKHQILVFGTEVNLSLFPENPQQVQEAQLAIKAIEAEFYQFHQDWHAWDKGGILSKINQAIAAQQPIEVADSVKNFVLKSQTLAKESGYLFDPGIGSLIKLWGFHGENWQGPPPSKSALQDWLAQHPSIADVSFVGNQLQCRNPKVSLDFGGNAKGLALDLAINTLKQNGIQNAIVDIGGDMRIIGSKHGQPFHIGIQNPQAPEQAIASLDLQGDESVVTSGTYQRFFEWQGQRFSHILDPRTAQPASVFASVTVIHPDATRADAAATALMIAGKDWQTVALNMGISQVFIIDTQGNFFFTPQMRQRIKLL</sequence>
<evidence type="ECO:0000256" key="9">
    <source>
        <dbReference type="ARBA" id="ARBA00031306"/>
    </source>
</evidence>
<evidence type="ECO:0000256" key="6">
    <source>
        <dbReference type="ARBA" id="ARBA00022723"/>
    </source>
</evidence>
<proteinExistence type="inferred from homology"/>
<evidence type="ECO:0000313" key="15">
    <source>
        <dbReference type="Proteomes" id="UP000501466"/>
    </source>
</evidence>
<keyword evidence="5 11" id="KW-0808">Transferase</keyword>
<keyword evidence="13" id="KW-0997">Cell inner membrane</keyword>
<dbReference type="Proteomes" id="UP000501466">
    <property type="component" value="Chromosome"/>
</dbReference>
<dbReference type="AlphaFoldDB" id="A0A6F8PKX1"/>
<keyword evidence="13" id="KW-1003">Cell membrane</keyword>
<dbReference type="KEGG" id="tzo:THMIRHAT_04950"/>
<evidence type="ECO:0000256" key="4">
    <source>
        <dbReference type="ARBA" id="ARBA00022630"/>
    </source>
</evidence>
<keyword evidence="13" id="KW-0732">Signal</keyword>